<dbReference type="AlphaFoldDB" id="A0A0G4GIK5"/>
<protein>
    <submittedName>
        <fullName evidence="2">Uncharacterized protein</fullName>
    </submittedName>
</protein>
<gene>
    <name evidence="2" type="ORF">Vbra_17894</name>
</gene>
<dbReference type="PhylomeDB" id="A0A0G4GIK5"/>
<feature type="compositionally biased region" description="Polar residues" evidence="1">
    <location>
        <begin position="38"/>
        <end position="49"/>
    </location>
</feature>
<feature type="region of interest" description="Disordered" evidence="1">
    <location>
        <begin position="1"/>
        <end position="50"/>
    </location>
</feature>
<dbReference type="InParanoid" id="A0A0G4GIK5"/>
<evidence type="ECO:0000313" key="2">
    <source>
        <dbReference type="EMBL" id="CEM29664.1"/>
    </source>
</evidence>
<name>A0A0G4GIK5_VITBC</name>
<evidence type="ECO:0000313" key="3">
    <source>
        <dbReference type="Proteomes" id="UP000041254"/>
    </source>
</evidence>
<organism evidence="2 3">
    <name type="scientific">Vitrella brassicaformis (strain CCMP3155)</name>
    <dbReference type="NCBI Taxonomy" id="1169540"/>
    <lineage>
        <taxon>Eukaryota</taxon>
        <taxon>Sar</taxon>
        <taxon>Alveolata</taxon>
        <taxon>Colpodellida</taxon>
        <taxon>Vitrellaceae</taxon>
        <taxon>Vitrella</taxon>
    </lineage>
</organism>
<evidence type="ECO:0000256" key="1">
    <source>
        <dbReference type="SAM" id="MobiDB-lite"/>
    </source>
</evidence>
<reference evidence="2 3" key="1">
    <citation type="submission" date="2014-11" db="EMBL/GenBank/DDBJ databases">
        <authorList>
            <person name="Zhu J."/>
            <person name="Qi W."/>
            <person name="Song R."/>
        </authorList>
    </citation>
    <scope>NUCLEOTIDE SEQUENCE [LARGE SCALE GENOMIC DNA]</scope>
</reference>
<feature type="compositionally biased region" description="Low complexity" evidence="1">
    <location>
        <begin position="1"/>
        <end position="13"/>
    </location>
</feature>
<dbReference type="VEuPathDB" id="CryptoDB:Vbra_17894"/>
<dbReference type="Proteomes" id="UP000041254">
    <property type="component" value="Unassembled WGS sequence"/>
</dbReference>
<accession>A0A0G4GIK5</accession>
<feature type="compositionally biased region" description="Basic and acidic residues" evidence="1">
    <location>
        <begin position="26"/>
        <end position="37"/>
    </location>
</feature>
<proteinExistence type="predicted"/>
<keyword evidence="3" id="KW-1185">Reference proteome</keyword>
<dbReference type="EMBL" id="CDMY01000677">
    <property type="protein sequence ID" value="CEM29664.1"/>
    <property type="molecule type" value="Genomic_DNA"/>
</dbReference>
<sequence>MDSSSGRFFAASSREGRADCVVVEQPQRDAEAKREKQGTGTKQQESSGGDRQICIDVRKCPMTLAVEVPAVTPKATAASTAEMDDDTECLFGPDAARWAASAPPGACRITHSLTPAEDIDSLEDGLFSDDTDTYMKSAKGVTASVGERLGIAADPKSRPFVKRVAARLAKDLERFRRILMRLDESNEECQLATADMLYRLVAERLLAFVAPSDIIRMVQTILTILSVKVASKGVDVEIPCEVKSLIAFHHIGTLPTDKPLSPVDVVSVARLYLMRCGLLVALELAPAAAIELRNSFLHTHKATIRQLLDIIVESAQPGVAFEAVALLRVLYKPSPPIAVAVELCSIFVESLKVPADEQPAGVEGFFTVLFNAAQLWSTREEEWSVVRAALSAHVYSHFGGLVDLIAHRPASTYTRWAASLTLGTFIHASLTLCITRRKADGHALIEIEQHGVDKVLSPAPMPMEPLRRLVLDAVAREGLVTAASLD</sequence>